<feature type="domain" description="GAF" evidence="2">
    <location>
        <begin position="34"/>
        <end position="184"/>
    </location>
</feature>
<dbReference type="AlphaFoldDB" id="X0WBK6"/>
<protein>
    <recommendedName>
        <fullName evidence="2">GAF domain-containing protein</fullName>
    </recommendedName>
</protein>
<dbReference type="InterPro" id="IPR036457">
    <property type="entry name" value="PPM-type-like_dom_sf"/>
</dbReference>
<dbReference type="InterPro" id="IPR029016">
    <property type="entry name" value="GAF-like_dom_sf"/>
</dbReference>
<keyword evidence="1" id="KW-0378">Hydrolase</keyword>
<evidence type="ECO:0000313" key="3">
    <source>
        <dbReference type="EMBL" id="GAG20592.1"/>
    </source>
</evidence>
<dbReference type="Gene3D" id="3.60.40.10">
    <property type="entry name" value="PPM-type phosphatase domain"/>
    <property type="match status" value="1"/>
</dbReference>
<comment type="caution">
    <text evidence="3">The sequence shown here is derived from an EMBL/GenBank/DDBJ whole genome shotgun (WGS) entry which is preliminary data.</text>
</comment>
<dbReference type="EMBL" id="BARS01034291">
    <property type="protein sequence ID" value="GAG20592.1"/>
    <property type="molecule type" value="Genomic_DNA"/>
</dbReference>
<reference evidence="3" key="1">
    <citation type="journal article" date="2014" name="Front. Microbiol.">
        <title>High frequency of phylogenetically diverse reductive dehalogenase-homologous genes in deep subseafloor sedimentary metagenomes.</title>
        <authorList>
            <person name="Kawai M."/>
            <person name="Futagami T."/>
            <person name="Toyoda A."/>
            <person name="Takaki Y."/>
            <person name="Nishi S."/>
            <person name="Hori S."/>
            <person name="Arai W."/>
            <person name="Tsubouchi T."/>
            <person name="Morono Y."/>
            <person name="Uchiyama I."/>
            <person name="Ito T."/>
            <person name="Fujiyama A."/>
            <person name="Inagaki F."/>
            <person name="Takami H."/>
        </authorList>
    </citation>
    <scope>NUCLEOTIDE SEQUENCE</scope>
    <source>
        <strain evidence="3">Expedition CK06-06</strain>
    </source>
</reference>
<name>X0WBK6_9ZZZZ</name>
<feature type="non-terminal residue" evidence="3">
    <location>
        <position position="259"/>
    </location>
</feature>
<sequence length="259" mass="28559">ALERARLFDLLKEQRIHEQAALLDLSNQLLSRLDLDDVVGYLVEEARRLLQADACALLLPGEESGHLAFRAASGWHFDPVASQRQMSTEEHNGPGLVMRTQQPLLVEDIEASDPGDWGADWVLAEGFRGHAVVPLVVDGDSIGVLMIDTRQPRLLNEDEVRFLRLMANQAAIAIEKARLHLEEIGRQRMERELAIGRQIQLGLLPKETPVVPGWEFAAVYRAARQVGGDFYDFLELPGKPGQLGLVIADVAGKGVPAAL</sequence>
<dbReference type="PANTHER" id="PTHR43156">
    <property type="entry name" value="STAGE II SPORULATION PROTEIN E-RELATED"/>
    <property type="match status" value="1"/>
</dbReference>
<accession>X0WBK6</accession>
<evidence type="ECO:0000256" key="1">
    <source>
        <dbReference type="ARBA" id="ARBA00022801"/>
    </source>
</evidence>
<dbReference type="Gene3D" id="3.30.450.40">
    <property type="match status" value="1"/>
</dbReference>
<dbReference type="Pfam" id="PF13185">
    <property type="entry name" value="GAF_2"/>
    <property type="match status" value="1"/>
</dbReference>
<feature type="non-terminal residue" evidence="3">
    <location>
        <position position="1"/>
    </location>
</feature>
<dbReference type="GO" id="GO:0016791">
    <property type="term" value="F:phosphatase activity"/>
    <property type="evidence" value="ECO:0007669"/>
    <property type="project" value="TreeGrafter"/>
</dbReference>
<organism evidence="3">
    <name type="scientific">marine sediment metagenome</name>
    <dbReference type="NCBI Taxonomy" id="412755"/>
    <lineage>
        <taxon>unclassified sequences</taxon>
        <taxon>metagenomes</taxon>
        <taxon>ecological metagenomes</taxon>
    </lineage>
</organism>
<dbReference type="InterPro" id="IPR003018">
    <property type="entry name" value="GAF"/>
</dbReference>
<gene>
    <name evidence="3" type="ORF">S01H1_52995</name>
</gene>
<dbReference type="PANTHER" id="PTHR43156:SF2">
    <property type="entry name" value="STAGE II SPORULATION PROTEIN E"/>
    <property type="match status" value="1"/>
</dbReference>
<evidence type="ECO:0000259" key="2">
    <source>
        <dbReference type="SMART" id="SM00065"/>
    </source>
</evidence>
<dbReference type="InterPro" id="IPR052016">
    <property type="entry name" value="Bact_Sigma-Reg"/>
</dbReference>
<dbReference type="SMART" id="SM00065">
    <property type="entry name" value="GAF"/>
    <property type="match status" value="1"/>
</dbReference>
<dbReference type="SUPFAM" id="SSF55781">
    <property type="entry name" value="GAF domain-like"/>
    <property type="match status" value="1"/>
</dbReference>
<proteinExistence type="predicted"/>